<evidence type="ECO:0000313" key="3">
    <source>
        <dbReference type="Proteomes" id="UP000037904"/>
    </source>
</evidence>
<dbReference type="EMBL" id="JXCE01001311">
    <property type="protein sequence ID" value="KPA35275.1"/>
    <property type="molecule type" value="Genomic_DNA"/>
</dbReference>
<gene>
    <name evidence="2" type="ORF">FLAG1_12044</name>
</gene>
<protein>
    <submittedName>
        <fullName evidence="2">Uncharacterized protein</fullName>
    </submittedName>
</protein>
<dbReference type="OrthoDB" id="5068918at2759"/>
<feature type="compositionally biased region" description="Polar residues" evidence="1">
    <location>
        <begin position="24"/>
        <end position="46"/>
    </location>
</feature>
<name>A0A0N0DAJ1_FUSLA</name>
<evidence type="ECO:0000256" key="1">
    <source>
        <dbReference type="SAM" id="MobiDB-lite"/>
    </source>
</evidence>
<organism evidence="2 3">
    <name type="scientific">Fusarium langsethiae</name>
    <dbReference type="NCBI Taxonomy" id="179993"/>
    <lineage>
        <taxon>Eukaryota</taxon>
        <taxon>Fungi</taxon>
        <taxon>Dikarya</taxon>
        <taxon>Ascomycota</taxon>
        <taxon>Pezizomycotina</taxon>
        <taxon>Sordariomycetes</taxon>
        <taxon>Hypocreomycetidae</taxon>
        <taxon>Hypocreales</taxon>
        <taxon>Nectriaceae</taxon>
        <taxon>Fusarium</taxon>
    </lineage>
</organism>
<accession>A0A0N0DAJ1</accession>
<evidence type="ECO:0000313" key="2">
    <source>
        <dbReference type="EMBL" id="KPA35275.1"/>
    </source>
</evidence>
<comment type="caution">
    <text evidence="2">The sequence shown here is derived from an EMBL/GenBank/DDBJ whole genome shotgun (WGS) entry which is preliminary data.</text>
</comment>
<proteinExistence type="predicted"/>
<dbReference type="Proteomes" id="UP000037904">
    <property type="component" value="Unassembled WGS sequence"/>
</dbReference>
<keyword evidence="3" id="KW-1185">Reference proteome</keyword>
<reference evidence="2 3" key="1">
    <citation type="submission" date="2015-04" db="EMBL/GenBank/DDBJ databases">
        <title>The draft genome sequence of Fusarium langsethiae, a T-2/HT-2 mycotoxin producer.</title>
        <authorList>
            <person name="Lysoe E."/>
            <person name="Divon H.H."/>
            <person name="Terzi V."/>
            <person name="Orru L."/>
            <person name="Lamontanara A."/>
            <person name="Kolseth A.-K."/>
            <person name="Frandsen R.J."/>
            <person name="Nielsen K."/>
            <person name="Thrane U."/>
        </authorList>
    </citation>
    <scope>NUCLEOTIDE SEQUENCE [LARGE SCALE GENOMIC DNA]</scope>
    <source>
        <strain evidence="2 3">Fl201059</strain>
    </source>
</reference>
<dbReference type="AlphaFoldDB" id="A0A0N0DAJ1"/>
<feature type="region of interest" description="Disordered" evidence="1">
    <location>
        <begin position="23"/>
        <end position="50"/>
    </location>
</feature>
<sequence>MSPLVTRVARSTIAFRPLPAAQRSLRTSSILRDTEPYQSKPPQQSGDHNKLLGAGAVLIGATFFWFYRGGKPAALDTSGESTGIKPPTK</sequence>